<dbReference type="GO" id="GO:0016491">
    <property type="term" value="F:oxidoreductase activity"/>
    <property type="evidence" value="ECO:0007669"/>
    <property type="project" value="InterPro"/>
</dbReference>
<dbReference type="Proteomes" id="UP000034883">
    <property type="component" value="Chromosome"/>
</dbReference>
<proteinExistence type="predicted"/>
<dbReference type="KEGG" id="samy:DB32_005169"/>
<dbReference type="STRING" id="927083.DB32_005169"/>
<gene>
    <name evidence="1" type="ORF">DB32_005169</name>
</gene>
<sequence length="321" mass="37498">MDVARMLEMCRRDQWRIEDLDWSVTPRALSREDEIAVCQYFTDMSGIELLAGALFEVQRDQARDATLRKIFSTFVVDEERHSRVATLLARHYDVHRYQRYELNPHLVRFQKHFVNAVQHLAPDIANAYITTGELLLDVALLRSLDDYVDDEMSHQAMKLINRDESRHIAVDYHMSEYYASPEYEAWLASRPKKSVLEEARAAWALVGFMYHAQPFFRDVFFRPMELVDPTNRRLIEAFKRIQLLGRKTDHVNRPFTRFLRALQDLFNHPVSGPILGPAISRIMGVDPKVIRVLYDEEEERRARAASFDALAQEALEAKTLS</sequence>
<dbReference type="AlphaFoldDB" id="A0A0F6YL81"/>
<dbReference type="OrthoDB" id="4511647at2"/>
<dbReference type="Gene3D" id="1.10.620.20">
    <property type="entry name" value="Ribonucleotide Reductase, subunit A"/>
    <property type="match status" value="1"/>
</dbReference>
<reference evidence="1 2" key="1">
    <citation type="submission" date="2015-03" db="EMBL/GenBank/DDBJ databases">
        <title>Genome assembly of Sandaracinus amylolyticus DSM 53668.</title>
        <authorList>
            <person name="Sharma G."/>
            <person name="Subramanian S."/>
        </authorList>
    </citation>
    <scope>NUCLEOTIDE SEQUENCE [LARGE SCALE GENOMIC DNA]</scope>
    <source>
        <strain evidence="1 2">DSM 53668</strain>
    </source>
</reference>
<dbReference type="InterPro" id="IPR012348">
    <property type="entry name" value="RNR-like"/>
</dbReference>
<dbReference type="EMBL" id="CP011125">
    <property type="protein sequence ID" value="AKF08020.1"/>
    <property type="molecule type" value="Genomic_DNA"/>
</dbReference>
<name>A0A0F6YL81_9BACT</name>
<evidence type="ECO:0000313" key="2">
    <source>
        <dbReference type="Proteomes" id="UP000034883"/>
    </source>
</evidence>
<dbReference type="RefSeq" id="WP_157069379.1">
    <property type="nucleotide sequence ID" value="NZ_CP011125.1"/>
</dbReference>
<organism evidence="1 2">
    <name type="scientific">Sandaracinus amylolyticus</name>
    <dbReference type="NCBI Taxonomy" id="927083"/>
    <lineage>
        <taxon>Bacteria</taxon>
        <taxon>Pseudomonadati</taxon>
        <taxon>Myxococcota</taxon>
        <taxon>Polyangia</taxon>
        <taxon>Polyangiales</taxon>
        <taxon>Sandaracinaceae</taxon>
        <taxon>Sandaracinus</taxon>
    </lineage>
</organism>
<evidence type="ECO:0008006" key="3">
    <source>
        <dbReference type="Google" id="ProtNLM"/>
    </source>
</evidence>
<dbReference type="InterPro" id="IPR009078">
    <property type="entry name" value="Ferritin-like_SF"/>
</dbReference>
<dbReference type="SUPFAM" id="SSF47240">
    <property type="entry name" value="Ferritin-like"/>
    <property type="match status" value="1"/>
</dbReference>
<keyword evidence="2" id="KW-1185">Reference proteome</keyword>
<protein>
    <recommendedName>
        <fullName evidence="3">Ferritin-like domain-containing protein</fullName>
    </recommendedName>
</protein>
<accession>A0A0F6YL81</accession>
<evidence type="ECO:0000313" key="1">
    <source>
        <dbReference type="EMBL" id="AKF08020.1"/>
    </source>
</evidence>